<keyword evidence="2" id="KW-1185">Reference proteome</keyword>
<evidence type="ECO:0000313" key="1">
    <source>
        <dbReference type="EMBL" id="KAI5327064.1"/>
    </source>
</evidence>
<evidence type="ECO:0000313" key="2">
    <source>
        <dbReference type="Proteomes" id="UP001054821"/>
    </source>
</evidence>
<proteinExistence type="predicted"/>
<dbReference type="Proteomes" id="UP001054821">
    <property type="component" value="Chromosome 5"/>
</dbReference>
<comment type="caution">
    <text evidence="1">The sequence shown here is derived from an EMBL/GenBank/DDBJ whole genome shotgun (WGS) entry which is preliminary data.</text>
</comment>
<protein>
    <submittedName>
        <fullName evidence="1">Uncharacterized protein</fullName>
    </submittedName>
</protein>
<gene>
    <name evidence="1" type="ORF">L3X38_026460</name>
</gene>
<sequence>MTVGCLNSGVETSKGAGNVLYLEVHKRENSKKIRTYLYIHGSDAAEEGMCVNFWILSIYVIEHGWLGINYPPQLFRPLALAACYCRP</sequence>
<name>A0AAD4VMK5_PRUDU</name>
<accession>A0AAD4VMK5</accession>
<dbReference type="EMBL" id="JAJFAZ020000005">
    <property type="protein sequence ID" value="KAI5327064.1"/>
    <property type="molecule type" value="Genomic_DNA"/>
</dbReference>
<reference evidence="1 2" key="1">
    <citation type="journal article" date="2022" name="G3 (Bethesda)">
        <title>Whole-genome sequence and methylome profiling of the almond [Prunus dulcis (Mill.) D.A. Webb] cultivar 'Nonpareil'.</title>
        <authorList>
            <person name="D'Amico-Willman K.M."/>
            <person name="Ouma W.Z."/>
            <person name="Meulia T."/>
            <person name="Sideli G.M."/>
            <person name="Gradziel T.M."/>
            <person name="Fresnedo-Ramirez J."/>
        </authorList>
    </citation>
    <scope>NUCLEOTIDE SEQUENCE [LARGE SCALE GENOMIC DNA]</scope>
    <source>
        <strain evidence="1">Clone GOH B32 T37-40</strain>
    </source>
</reference>
<dbReference type="AlphaFoldDB" id="A0AAD4VMK5"/>
<organism evidence="1 2">
    <name type="scientific">Prunus dulcis</name>
    <name type="common">Almond</name>
    <name type="synonym">Amygdalus dulcis</name>
    <dbReference type="NCBI Taxonomy" id="3755"/>
    <lineage>
        <taxon>Eukaryota</taxon>
        <taxon>Viridiplantae</taxon>
        <taxon>Streptophyta</taxon>
        <taxon>Embryophyta</taxon>
        <taxon>Tracheophyta</taxon>
        <taxon>Spermatophyta</taxon>
        <taxon>Magnoliopsida</taxon>
        <taxon>eudicotyledons</taxon>
        <taxon>Gunneridae</taxon>
        <taxon>Pentapetalae</taxon>
        <taxon>rosids</taxon>
        <taxon>fabids</taxon>
        <taxon>Rosales</taxon>
        <taxon>Rosaceae</taxon>
        <taxon>Amygdaloideae</taxon>
        <taxon>Amygdaleae</taxon>
        <taxon>Prunus</taxon>
    </lineage>
</organism>